<evidence type="ECO:0000313" key="1">
    <source>
        <dbReference type="EMBL" id="KAK2085803.1"/>
    </source>
</evidence>
<reference evidence="1 2" key="1">
    <citation type="submission" date="2023-05" db="EMBL/GenBank/DDBJ databases">
        <title>B98-5 Cell Line De Novo Hybrid Assembly: An Optical Mapping Approach.</title>
        <authorList>
            <person name="Kananen K."/>
            <person name="Auerbach J.A."/>
            <person name="Kautto E."/>
            <person name="Blachly J.S."/>
        </authorList>
    </citation>
    <scope>NUCLEOTIDE SEQUENCE [LARGE SCALE GENOMIC DNA]</scope>
    <source>
        <strain evidence="1">B95-8</strain>
        <tissue evidence="1">Cell line</tissue>
    </source>
</reference>
<feature type="non-terminal residue" evidence="1">
    <location>
        <position position="1"/>
    </location>
</feature>
<dbReference type="Proteomes" id="UP001266305">
    <property type="component" value="Unassembled WGS sequence"/>
</dbReference>
<proteinExistence type="predicted"/>
<organism evidence="1 2">
    <name type="scientific">Saguinus oedipus</name>
    <name type="common">Cotton-top tamarin</name>
    <name type="synonym">Oedipomidas oedipus</name>
    <dbReference type="NCBI Taxonomy" id="9490"/>
    <lineage>
        <taxon>Eukaryota</taxon>
        <taxon>Metazoa</taxon>
        <taxon>Chordata</taxon>
        <taxon>Craniata</taxon>
        <taxon>Vertebrata</taxon>
        <taxon>Euteleostomi</taxon>
        <taxon>Mammalia</taxon>
        <taxon>Eutheria</taxon>
        <taxon>Euarchontoglires</taxon>
        <taxon>Primates</taxon>
        <taxon>Haplorrhini</taxon>
        <taxon>Platyrrhini</taxon>
        <taxon>Cebidae</taxon>
        <taxon>Callitrichinae</taxon>
        <taxon>Saguinus</taxon>
    </lineage>
</organism>
<evidence type="ECO:0000313" key="2">
    <source>
        <dbReference type="Proteomes" id="UP001266305"/>
    </source>
</evidence>
<name>A0ABQ9TM04_SAGOE</name>
<keyword evidence="2" id="KW-1185">Reference proteome</keyword>
<gene>
    <name evidence="1" type="ORF">P7K49_037103</name>
</gene>
<protein>
    <submittedName>
        <fullName evidence="1">Uncharacterized protein</fullName>
    </submittedName>
</protein>
<accession>A0ABQ9TM04</accession>
<dbReference type="EMBL" id="JASSZA010000021">
    <property type="protein sequence ID" value="KAK2085803.1"/>
    <property type="molecule type" value="Genomic_DNA"/>
</dbReference>
<comment type="caution">
    <text evidence="1">The sequence shown here is derived from an EMBL/GenBank/DDBJ whole genome shotgun (WGS) entry which is preliminary data.</text>
</comment>
<sequence length="55" mass="6024">RPSPKLLPLSPENHTPMQTVPKVQEHVSFSVPLAPIDAISNAPFTPRPTPQPFRG</sequence>